<keyword evidence="3" id="KW-1185">Reference proteome</keyword>
<evidence type="ECO:0000313" key="2">
    <source>
        <dbReference type="EMBL" id="GEC23035.1"/>
    </source>
</evidence>
<gene>
    <name evidence="2" type="ORF">PSA01_00640</name>
</gene>
<organism evidence="2 3">
    <name type="scientific">Pseudonocardia saturnea</name>
    <dbReference type="NCBI Taxonomy" id="33909"/>
    <lineage>
        <taxon>Bacteria</taxon>
        <taxon>Bacillati</taxon>
        <taxon>Actinomycetota</taxon>
        <taxon>Actinomycetes</taxon>
        <taxon>Pseudonocardiales</taxon>
        <taxon>Pseudonocardiaceae</taxon>
        <taxon>Pseudonocardia</taxon>
    </lineage>
</organism>
<name>A0ABQ0RQT5_9PSEU</name>
<dbReference type="EMBL" id="BJNH01000002">
    <property type="protein sequence ID" value="GEC23035.1"/>
    <property type="molecule type" value="Genomic_DNA"/>
</dbReference>
<sequence length="160" mass="16010">MDLREPFDATGAVRTPPVRPAGGAAPLRRAITPPPGHRVSYPGATLDPSAGIGFVVPLAEVAGGRSGRVFGAVLGKAAGLVVTGLAGAVTYDGVKRVARSGAVREAAVTATAWGLRGARAAETGAEKARLATADIVSEARGRIGEESPAPGSGHGHTHEH</sequence>
<evidence type="ECO:0000313" key="3">
    <source>
        <dbReference type="Proteomes" id="UP000320693"/>
    </source>
</evidence>
<proteinExistence type="predicted"/>
<accession>A0ABQ0RQT5</accession>
<dbReference type="InterPro" id="IPR009963">
    <property type="entry name" value="DUF1490"/>
</dbReference>
<evidence type="ECO:0000256" key="1">
    <source>
        <dbReference type="SAM" id="MobiDB-lite"/>
    </source>
</evidence>
<evidence type="ECO:0008006" key="4">
    <source>
        <dbReference type="Google" id="ProtNLM"/>
    </source>
</evidence>
<feature type="compositionally biased region" description="Low complexity" evidence="1">
    <location>
        <begin position="14"/>
        <end position="30"/>
    </location>
</feature>
<dbReference type="Proteomes" id="UP000320693">
    <property type="component" value="Unassembled WGS sequence"/>
</dbReference>
<feature type="region of interest" description="Disordered" evidence="1">
    <location>
        <begin position="139"/>
        <end position="160"/>
    </location>
</feature>
<comment type="caution">
    <text evidence="2">The sequence shown here is derived from an EMBL/GenBank/DDBJ whole genome shotgun (WGS) entry which is preliminary data.</text>
</comment>
<reference evidence="2 3" key="1">
    <citation type="submission" date="2019-06" db="EMBL/GenBank/DDBJ databases">
        <title>Whole genome shotgun sequence of Pseudonocardia saturnea NBRC 14499.</title>
        <authorList>
            <person name="Hosoyama A."/>
            <person name="Uohara A."/>
            <person name="Ohji S."/>
            <person name="Ichikawa N."/>
        </authorList>
    </citation>
    <scope>NUCLEOTIDE SEQUENCE [LARGE SCALE GENOMIC DNA]</scope>
    <source>
        <strain evidence="2 3">NBRC 14499</strain>
    </source>
</reference>
<dbReference type="Pfam" id="PF07371">
    <property type="entry name" value="DUF1490"/>
    <property type="match status" value="1"/>
</dbReference>
<protein>
    <recommendedName>
        <fullName evidence="4">DUF1490 family protein</fullName>
    </recommendedName>
</protein>
<feature type="region of interest" description="Disordered" evidence="1">
    <location>
        <begin position="1"/>
        <end position="35"/>
    </location>
</feature>